<evidence type="ECO:0000313" key="6">
    <source>
        <dbReference type="Proteomes" id="UP000247476"/>
    </source>
</evidence>
<evidence type="ECO:0000256" key="1">
    <source>
        <dbReference type="ARBA" id="ARBA00010928"/>
    </source>
</evidence>
<evidence type="ECO:0000313" key="5">
    <source>
        <dbReference type="EMBL" id="PYI56966.1"/>
    </source>
</evidence>
<feature type="domain" description="Gfo/Idh/MocA-like oxidoreductase N-terminal" evidence="3">
    <location>
        <begin position="4"/>
        <end position="124"/>
    </location>
</feature>
<keyword evidence="6" id="KW-1185">Reference proteome</keyword>
<dbReference type="OrthoDB" id="9815825at2"/>
<reference evidence="5 6" key="1">
    <citation type="submission" date="2018-05" db="EMBL/GenBank/DDBJ databases">
        <title>Paenibacillus flagellatus sp. nov., isolated from selenium mineral soil.</title>
        <authorList>
            <person name="Dai X."/>
        </authorList>
    </citation>
    <scope>NUCLEOTIDE SEQUENCE [LARGE SCALE GENOMIC DNA]</scope>
    <source>
        <strain evidence="5 6">DXL2</strain>
    </source>
</reference>
<evidence type="ECO:0000259" key="3">
    <source>
        <dbReference type="Pfam" id="PF01408"/>
    </source>
</evidence>
<keyword evidence="2" id="KW-0560">Oxidoreductase</keyword>
<protein>
    <submittedName>
        <fullName evidence="5">Gfo/Idh/MocA family oxidoreductase</fullName>
    </submittedName>
</protein>
<dbReference type="InterPro" id="IPR050463">
    <property type="entry name" value="Gfo/Idh/MocA_oxidrdct_glycsds"/>
</dbReference>
<gene>
    <name evidence="5" type="ORF">DLM86_00510</name>
</gene>
<dbReference type="InterPro" id="IPR036291">
    <property type="entry name" value="NAD(P)-bd_dom_sf"/>
</dbReference>
<dbReference type="SUPFAM" id="SSF55347">
    <property type="entry name" value="Glyceraldehyde-3-phosphate dehydrogenase-like, C-terminal domain"/>
    <property type="match status" value="1"/>
</dbReference>
<dbReference type="AlphaFoldDB" id="A0A2V5L2M5"/>
<dbReference type="PANTHER" id="PTHR43818:SF11">
    <property type="entry name" value="BCDNA.GH03377"/>
    <property type="match status" value="1"/>
</dbReference>
<sequence>MEQIRIGVIGLGWRAGVTKYWHQPNGRSVVVAGADADPARLGKFRERINPDADVTLDYRELLERKDIDAIVVMTPDRCHDEHAVAALEAGKHVYCEKPLAITVEGCDRILEAWRRSGKQFMIGFNMRYMNMYRTMKEIVASGEIGDVKAVWVRHFVGLGSDYYYHSWHGSSRNTTSLLLQKASHDIDLIHWITGRYTTKVSAFGGVDYFGGGKPNDLTCPECAEKETCPEARFGPLTQCAFREEVDVEDNSMVLMELEGGVKASYMQCHFTPDYLRNYTVIGTEGRIENSETENRVYLKSRKSGTWRDLSDRIYDIKKAEGSHNGADPRICEDFIDMILQGKEPIAQPIAGRMSVAVGCAATESMRAGGMPVRVKQPEPWMLGLQPFAAR</sequence>
<dbReference type="Proteomes" id="UP000247476">
    <property type="component" value="Unassembled WGS sequence"/>
</dbReference>
<dbReference type="GO" id="GO:0016491">
    <property type="term" value="F:oxidoreductase activity"/>
    <property type="evidence" value="ECO:0007669"/>
    <property type="project" value="UniProtKB-KW"/>
</dbReference>
<proteinExistence type="inferred from homology"/>
<dbReference type="RefSeq" id="WP_110838006.1">
    <property type="nucleotide sequence ID" value="NZ_QJVJ01000001.1"/>
</dbReference>
<evidence type="ECO:0000259" key="4">
    <source>
        <dbReference type="Pfam" id="PF02894"/>
    </source>
</evidence>
<dbReference type="Gene3D" id="3.40.50.720">
    <property type="entry name" value="NAD(P)-binding Rossmann-like Domain"/>
    <property type="match status" value="1"/>
</dbReference>
<dbReference type="Gene3D" id="3.30.360.10">
    <property type="entry name" value="Dihydrodipicolinate Reductase, domain 2"/>
    <property type="match status" value="1"/>
</dbReference>
<comment type="caution">
    <text evidence="5">The sequence shown here is derived from an EMBL/GenBank/DDBJ whole genome shotgun (WGS) entry which is preliminary data.</text>
</comment>
<name>A0A2V5L2M5_9BACL</name>
<dbReference type="GO" id="GO:0000166">
    <property type="term" value="F:nucleotide binding"/>
    <property type="evidence" value="ECO:0007669"/>
    <property type="project" value="InterPro"/>
</dbReference>
<accession>A0A2V5L2M5</accession>
<feature type="domain" description="Gfo/Idh/MocA-like oxidoreductase C-terminal" evidence="4">
    <location>
        <begin position="136"/>
        <end position="373"/>
    </location>
</feature>
<dbReference type="InterPro" id="IPR000683">
    <property type="entry name" value="Gfo/Idh/MocA-like_OxRdtase_N"/>
</dbReference>
<comment type="similarity">
    <text evidence="1">Belongs to the Gfo/Idh/MocA family.</text>
</comment>
<dbReference type="Pfam" id="PF01408">
    <property type="entry name" value="GFO_IDH_MocA"/>
    <property type="match status" value="1"/>
</dbReference>
<organism evidence="5 6">
    <name type="scientific">Paenibacillus flagellatus</name>
    <dbReference type="NCBI Taxonomy" id="2211139"/>
    <lineage>
        <taxon>Bacteria</taxon>
        <taxon>Bacillati</taxon>
        <taxon>Bacillota</taxon>
        <taxon>Bacilli</taxon>
        <taxon>Bacillales</taxon>
        <taxon>Paenibacillaceae</taxon>
        <taxon>Paenibacillus</taxon>
    </lineage>
</organism>
<dbReference type="EMBL" id="QJVJ01000001">
    <property type="protein sequence ID" value="PYI56966.1"/>
    <property type="molecule type" value="Genomic_DNA"/>
</dbReference>
<dbReference type="SUPFAM" id="SSF51735">
    <property type="entry name" value="NAD(P)-binding Rossmann-fold domains"/>
    <property type="match status" value="1"/>
</dbReference>
<dbReference type="Pfam" id="PF02894">
    <property type="entry name" value="GFO_IDH_MocA_C"/>
    <property type="match status" value="1"/>
</dbReference>
<dbReference type="InterPro" id="IPR004104">
    <property type="entry name" value="Gfo/Idh/MocA-like_OxRdtase_C"/>
</dbReference>
<dbReference type="PANTHER" id="PTHR43818">
    <property type="entry name" value="BCDNA.GH03377"/>
    <property type="match status" value="1"/>
</dbReference>
<evidence type="ECO:0000256" key="2">
    <source>
        <dbReference type="ARBA" id="ARBA00023002"/>
    </source>
</evidence>